<feature type="binding site" evidence="8">
    <location>
        <position position="66"/>
    </location>
    <ligand>
        <name>tRNA</name>
        <dbReference type="ChEBI" id="CHEBI:17843"/>
    </ligand>
</feature>
<keyword evidence="2 8" id="KW-0820">tRNA-binding</keyword>
<comment type="function">
    <text evidence="8">Catalyzes the release of premature peptidyl moieties from peptidyl-tRNA molecules trapped in stalled 50S ribosomal subunits, and thus maintains levels of free tRNAs and 50S ribosomes.</text>
</comment>
<dbReference type="NCBIfam" id="TIGR00447">
    <property type="entry name" value="pth"/>
    <property type="match status" value="1"/>
</dbReference>
<dbReference type="FunFam" id="3.40.50.1470:FF:000001">
    <property type="entry name" value="Peptidyl-tRNA hydrolase"/>
    <property type="match status" value="1"/>
</dbReference>
<evidence type="ECO:0000313" key="12">
    <source>
        <dbReference type="Proteomes" id="UP000774000"/>
    </source>
</evidence>
<feature type="binding site" evidence="8">
    <location>
        <position position="14"/>
    </location>
    <ligand>
        <name>tRNA</name>
        <dbReference type="ChEBI" id="CHEBI:17843"/>
    </ligand>
</feature>
<dbReference type="InterPro" id="IPR036416">
    <property type="entry name" value="Pept_tRNA_hydro_sf"/>
</dbReference>
<evidence type="ECO:0000256" key="7">
    <source>
        <dbReference type="ARBA" id="ARBA00050038"/>
    </source>
</evidence>
<name>A0A938XX08_9FIRM</name>
<dbReference type="PANTHER" id="PTHR17224:SF1">
    <property type="entry name" value="PEPTIDYL-TRNA HYDROLASE"/>
    <property type="match status" value="1"/>
</dbReference>
<dbReference type="EC" id="3.1.1.29" evidence="1 8"/>
<protein>
    <recommendedName>
        <fullName evidence="7 8">Peptidyl-tRNA hydrolase</fullName>
        <shortName evidence="8">Pth</shortName>
        <ecNumber evidence="1 8">3.1.1.29</ecNumber>
    </recommendedName>
</protein>
<dbReference type="Proteomes" id="UP000774000">
    <property type="component" value="Unassembled WGS sequence"/>
</dbReference>
<dbReference type="GO" id="GO:0000049">
    <property type="term" value="F:tRNA binding"/>
    <property type="evidence" value="ECO:0007669"/>
    <property type="project" value="UniProtKB-UniRule"/>
</dbReference>
<evidence type="ECO:0000313" key="11">
    <source>
        <dbReference type="EMBL" id="MBM7557207.1"/>
    </source>
</evidence>
<feature type="site" description="Stabilizes the basic form of H active site to accept a proton" evidence="8">
    <location>
        <position position="91"/>
    </location>
</feature>
<dbReference type="PROSITE" id="PS01196">
    <property type="entry name" value="PEPT_TRNA_HYDROL_2"/>
    <property type="match status" value="1"/>
</dbReference>
<dbReference type="GO" id="GO:0004045">
    <property type="term" value="F:peptidyl-tRNA hydrolase activity"/>
    <property type="evidence" value="ECO:0007669"/>
    <property type="project" value="UniProtKB-UniRule"/>
</dbReference>
<feature type="binding site" evidence="8">
    <location>
        <position position="64"/>
    </location>
    <ligand>
        <name>tRNA</name>
        <dbReference type="ChEBI" id="CHEBI:17843"/>
    </ligand>
</feature>
<keyword evidence="12" id="KW-1185">Reference proteome</keyword>
<evidence type="ECO:0000256" key="2">
    <source>
        <dbReference type="ARBA" id="ARBA00022555"/>
    </source>
</evidence>
<keyword evidence="4 8" id="KW-0694">RNA-binding</keyword>
<keyword evidence="3 8" id="KW-0378">Hydrolase</keyword>
<gene>
    <name evidence="8" type="primary">pth</name>
    <name evidence="11" type="ORF">JOC47_002062</name>
</gene>
<dbReference type="GO" id="GO:0072344">
    <property type="term" value="P:rescue of stalled ribosome"/>
    <property type="evidence" value="ECO:0007669"/>
    <property type="project" value="UniProtKB-UniRule"/>
</dbReference>
<dbReference type="InterPro" id="IPR001328">
    <property type="entry name" value="Pept_tRNA_hydro"/>
</dbReference>
<sequence length="184" mass="20573">MKLIVGLGNPGRKYKDTKHNAGFMVVDRLADKYNARLSKEEKKSVVAKERIKGEKVILAKPQTFMNKSGAAVQPLADYYNLDMNDILVIYDDLDLEIGQLKIKPKGGHGGHNGLRSVINRLGAKNFARVRIGIGRPEHRSVKDYVLSKFSADERDEIDDTLTKGVKAAELFIADNLDKAMNKYN</sequence>
<reference evidence="11" key="1">
    <citation type="submission" date="2021-01" db="EMBL/GenBank/DDBJ databases">
        <title>Genomic Encyclopedia of Type Strains, Phase IV (KMG-IV): sequencing the most valuable type-strain genomes for metagenomic binning, comparative biology and taxonomic classification.</title>
        <authorList>
            <person name="Goeker M."/>
        </authorList>
    </citation>
    <scope>NUCLEOTIDE SEQUENCE</scope>
    <source>
        <strain evidence="11">DSM 23230</strain>
    </source>
</reference>
<dbReference type="HAMAP" id="MF_00083">
    <property type="entry name" value="Pept_tRNA_hydro_bact"/>
    <property type="match status" value="1"/>
</dbReference>
<feature type="binding site" evidence="8">
    <location>
        <position position="112"/>
    </location>
    <ligand>
        <name>tRNA</name>
        <dbReference type="ChEBI" id="CHEBI:17843"/>
    </ligand>
</feature>
<dbReference type="PANTHER" id="PTHR17224">
    <property type="entry name" value="PEPTIDYL-TRNA HYDROLASE"/>
    <property type="match status" value="1"/>
</dbReference>
<comment type="function">
    <text evidence="8">Hydrolyzes ribosome-free peptidyl-tRNAs (with 1 or more amino acids incorporated), which drop off the ribosome during protein synthesis, or as a result of ribosome stalling.</text>
</comment>
<dbReference type="GO" id="GO:0006515">
    <property type="term" value="P:protein quality control for misfolded or incompletely synthesized proteins"/>
    <property type="evidence" value="ECO:0007669"/>
    <property type="project" value="UniProtKB-UniRule"/>
</dbReference>
<dbReference type="SUPFAM" id="SSF53178">
    <property type="entry name" value="Peptidyl-tRNA hydrolase-like"/>
    <property type="match status" value="1"/>
</dbReference>
<dbReference type="Pfam" id="PF01195">
    <property type="entry name" value="Pept_tRNA_hydro"/>
    <property type="match status" value="1"/>
</dbReference>
<proteinExistence type="inferred from homology"/>
<dbReference type="PROSITE" id="PS01195">
    <property type="entry name" value="PEPT_TRNA_HYDROL_1"/>
    <property type="match status" value="1"/>
</dbReference>
<comment type="catalytic activity">
    <reaction evidence="6 8 9">
        <text>an N-acyl-L-alpha-aminoacyl-tRNA + H2O = an N-acyl-L-amino acid + a tRNA + H(+)</text>
        <dbReference type="Rhea" id="RHEA:54448"/>
        <dbReference type="Rhea" id="RHEA-COMP:10123"/>
        <dbReference type="Rhea" id="RHEA-COMP:13883"/>
        <dbReference type="ChEBI" id="CHEBI:15377"/>
        <dbReference type="ChEBI" id="CHEBI:15378"/>
        <dbReference type="ChEBI" id="CHEBI:59874"/>
        <dbReference type="ChEBI" id="CHEBI:78442"/>
        <dbReference type="ChEBI" id="CHEBI:138191"/>
        <dbReference type="EC" id="3.1.1.29"/>
    </reaction>
</comment>
<comment type="similarity">
    <text evidence="5 8 10">Belongs to the PTH family.</text>
</comment>
<evidence type="ECO:0000256" key="9">
    <source>
        <dbReference type="RuleBase" id="RU000673"/>
    </source>
</evidence>
<evidence type="ECO:0000256" key="8">
    <source>
        <dbReference type="HAMAP-Rule" id="MF_00083"/>
    </source>
</evidence>
<feature type="site" description="Discriminates between blocked and unblocked aminoacyl-tRNA" evidence="8">
    <location>
        <position position="9"/>
    </location>
</feature>
<comment type="subunit">
    <text evidence="8">Monomer.</text>
</comment>
<dbReference type="InterPro" id="IPR018171">
    <property type="entry name" value="Pept_tRNA_hydro_CS"/>
</dbReference>
<dbReference type="AlphaFoldDB" id="A0A938XX08"/>
<evidence type="ECO:0000256" key="3">
    <source>
        <dbReference type="ARBA" id="ARBA00022801"/>
    </source>
</evidence>
<dbReference type="GO" id="GO:0005737">
    <property type="term" value="C:cytoplasm"/>
    <property type="evidence" value="ECO:0007669"/>
    <property type="project" value="UniProtKB-SubCell"/>
</dbReference>
<keyword evidence="8" id="KW-0963">Cytoplasm</keyword>
<organism evidence="11 12">
    <name type="scientific">Halanaerobacter jeridensis</name>
    <dbReference type="NCBI Taxonomy" id="706427"/>
    <lineage>
        <taxon>Bacteria</taxon>
        <taxon>Bacillati</taxon>
        <taxon>Bacillota</taxon>
        <taxon>Clostridia</taxon>
        <taxon>Halanaerobiales</taxon>
        <taxon>Halobacteroidaceae</taxon>
        <taxon>Halanaerobacter</taxon>
    </lineage>
</organism>
<dbReference type="RefSeq" id="WP_204701963.1">
    <property type="nucleotide sequence ID" value="NZ_JAFBDQ010000010.1"/>
</dbReference>
<dbReference type="CDD" id="cd00462">
    <property type="entry name" value="PTH"/>
    <property type="match status" value="1"/>
</dbReference>
<comment type="subcellular location">
    <subcellularLocation>
        <location evidence="8">Cytoplasm</location>
    </subcellularLocation>
</comment>
<evidence type="ECO:0000256" key="5">
    <source>
        <dbReference type="ARBA" id="ARBA00038063"/>
    </source>
</evidence>
<accession>A0A938XX08</accession>
<dbReference type="EMBL" id="JAFBDQ010000010">
    <property type="protein sequence ID" value="MBM7557207.1"/>
    <property type="molecule type" value="Genomic_DNA"/>
</dbReference>
<feature type="active site" description="Proton acceptor" evidence="8">
    <location>
        <position position="19"/>
    </location>
</feature>
<dbReference type="Gene3D" id="3.40.50.1470">
    <property type="entry name" value="Peptidyl-tRNA hydrolase"/>
    <property type="match status" value="1"/>
</dbReference>
<evidence type="ECO:0000256" key="6">
    <source>
        <dbReference type="ARBA" id="ARBA00048707"/>
    </source>
</evidence>
<evidence type="ECO:0000256" key="10">
    <source>
        <dbReference type="RuleBase" id="RU004320"/>
    </source>
</evidence>
<evidence type="ECO:0000256" key="4">
    <source>
        <dbReference type="ARBA" id="ARBA00022884"/>
    </source>
</evidence>
<evidence type="ECO:0000256" key="1">
    <source>
        <dbReference type="ARBA" id="ARBA00013260"/>
    </source>
</evidence>
<comment type="caution">
    <text evidence="11">The sequence shown here is derived from an EMBL/GenBank/DDBJ whole genome shotgun (WGS) entry which is preliminary data.</text>
</comment>